<evidence type="ECO:0000313" key="2">
    <source>
        <dbReference type="Proteomes" id="UP000245383"/>
    </source>
</evidence>
<proteinExistence type="predicted"/>
<keyword evidence="2" id="KW-1185">Reference proteome</keyword>
<reference evidence="1 2" key="1">
    <citation type="journal article" date="2018" name="MBio">
        <title>Comparative Genomics Reveals the Core Gene Toolbox for the Fungus-Insect Symbiosis.</title>
        <authorList>
            <person name="Wang Y."/>
            <person name="Stata M."/>
            <person name="Wang W."/>
            <person name="Stajich J.E."/>
            <person name="White M.M."/>
            <person name="Moncalvo J.M."/>
        </authorList>
    </citation>
    <scope>NUCLEOTIDE SEQUENCE [LARGE SCALE GENOMIC DNA]</scope>
    <source>
        <strain evidence="1 2">SWE-8-4</strain>
    </source>
</reference>
<evidence type="ECO:0000313" key="1">
    <source>
        <dbReference type="EMBL" id="PVU94204.1"/>
    </source>
</evidence>
<protein>
    <submittedName>
        <fullName evidence="1">Uncharacterized protein</fullName>
    </submittedName>
</protein>
<accession>A0A2T9YPL8</accession>
<sequence length="111" mass="13027">MCKKNGHFSTNLSTGPSITSKINHRHQYLYPNSYQIPFKRRCKSKVQCLENLKELDHSICYLKCLIKTLEKQNRFLSQKEQQLIAPNKKYPVYCALNCEFFTATASNYNNE</sequence>
<organism evidence="1 2">
    <name type="scientific">Smittium simulii</name>
    <dbReference type="NCBI Taxonomy" id="133385"/>
    <lineage>
        <taxon>Eukaryota</taxon>
        <taxon>Fungi</taxon>
        <taxon>Fungi incertae sedis</taxon>
        <taxon>Zoopagomycota</taxon>
        <taxon>Kickxellomycotina</taxon>
        <taxon>Harpellomycetes</taxon>
        <taxon>Harpellales</taxon>
        <taxon>Legeriomycetaceae</taxon>
        <taxon>Smittium</taxon>
    </lineage>
</organism>
<name>A0A2T9YPL8_9FUNG</name>
<dbReference type="Proteomes" id="UP000245383">
    <property type="component" value="Unassembled WGS sequence"/>
</dbReference>
<comment type="caution">
    <text evidence="1">The sequence shown here is derived from an EMBL/GenBank/DDBJ whole genome shotgun (WGS) entry which is preliminary data.</text>
</comment>
<dbReference type="AlphaFoldDB" id="A0A2T9YPL8"/>
<dbReference type="EMBL" id="MBFR01000099">
    <property type="protein sequence ID" value="PVU94204.1"/>
    <property type="molecule type" value="Genomic_DNA"/>
</dbReference>
<gene>
    <name evidence="1" type="ORF">BB561_002759</name>
</gene>